<evidence type="ECO:0000313" key="2">
    <source>
        <dbReference type="EMBL" id="CAK0879155.1"/>
    </source>
</evidence>
<sequence>MATLTIQLDEERAVQSRAQNFVLEGKSDSEFMQVVDWTIEQHDKAGVDARQDAKAKGVEFKGNPFGKKPAEKSESRKAILEKIKERVQKKELADTAPAAASALLDQFVVFGKQASTLPPKFRASRCFKIEYSQNAEDGLQDDVAMTKWIFAIPSCREIESVLMQSREAQLLRGIGLELDFDRGPRSKAAKHVANIAFGSDSAKGSGKGKGGLFSKKVRA</sequence>
<organism evidence="2 3">
    <name type="scientific">Prorocentrum cordatum</name>
    <dbReference type="NCBI Taxonomy" id="2364126"/>
    <lineage>
        <taxon>Eukaryota</taxon>
        <taxon>Sar</taxon>
        <taxon>Alveolata</taxon>
        <taxon>Dinophyceae</taxon>
        <taxon>Prorocentrales</taxon>
        <taxon>Prorocentraceae</taxon>
        <taxon>Prorocentrum</taxon>
    </lineage>
</organism>
<dbReference type="Proteomes" id="UP001189429">
    <property type="component" value="Unassembled WGS sequence"/>
</dbReference>
<evidence type="ECO:0000256" key="1">
    <source>
        <dbReference type="SAM" id="MobiDB-lite"/>
    </source>
</evidence>
<dbReference type="EMBL" id="CAUYUJ010017926">
    <property type="protein sequence ID" value="CAK0879155.1"/>
    <property type="molecule type" value="Genomic_DNA"/>
</dbReference>
<keyword evidence="3" id="KW-1185">Reference proteome</keyword>
<name>A0ABN9VZN1_9DINO</name>
<evidence type="ECO:0000313" key="3">
    <source>
        <dbReference type="Proteomes" id="UP001189429"/>
    </source>
</evidence>
<proteinExistence type="predicted"/>
<protein>
    <submittedName>
        <fullName evidence="2">Uncharacterized protein</fullName>
    </submittedName>
</protein>
<accession>A0ABN9VZN1</accession>
<feature type="region of interest" description="Disordered" evidence="1">
    <location>
        <begin position="198"/>
        <end position="219"/>
    </location>
</feature>
<comment type="caution">
    <text evidence="2">The sequence shown here is derived from an EMBL/GenBank/DDBJ whole genome shotgun (WGS) entry which is preliminary data.</text>
</comment>
<reference evidence="2" key="1">
    <citation type="submission" date="2023-10" db="EMBL/GenBank/DDBJ databases">
        <authorList>
            <person name="Chen Y."/>
            <person name="Shah S."/>
            <person name="Dougan E. K."/>
            <person name="Thang M."/>
            <person name="Chan C."/>
        </authorList>
    </citation>
    <scope>NUCLEOTIDE SEQUENCE [LARGE SCALE GENOMIC DNA]</scope>
</reference>
<gene>
    <name evidence="2" type="ORF">PCOR1329_LOCUS62673</name>
</gene>